<keyword evidence="1" id="KW-0805">Transcription regulation</keyword>
<dbReference type="InterPro" id="IPR001387">
    <property type="entry name" value="Cro/C1-type_HTH"/>
</dbReference>
<dbReference type="PROSITE" id="PS50943">
    <property type="entry name" value="HTH_CROC1"/>
    <property type="match status" value="1"/>
</dbReference>
<dbReference type="CDD" id="cd00093">
    <property type="entry name" value="HTH_XRE"/>
    <property type="match status" value="1"/>
</dbReference>
<dbReference type="EMBL" id="JAHLQO010000001">
    <property type="protein sequence ID" value="MBU5668505.1"/>
    <property type="molecule type" value="Genomic_DNA"/>
</dbReference>
<evidence type="ECO:0000313" key="6">
    <source>
        <dbReference type="Proteomes" id="UP000783742"/>
    </source>
</evidence>
<keyword evidence="2" id="KW-0238">DNA-binding</keyword>
<sequence>MSFYEDLRKGLNEAIDYHKGNKSKAKVKEIEIQDAKPLEADEIKNLRNSLKLTQKSFANLMNVSNKTVESWERGTNKPSGSSQRLLNIFINNPEIIDTLIFEK</sequence>
<evidence type="ECO:0000256" key="1">
    <source>
        <dbReference type="ARBA" id="ARBA00023015"/>
    </source>
</evidence>
<name>A0ABS6FH00_9FIRM</name>
<organism evidence="5 6">
    <name type="scientific">Peptoniphilus ovalis</name>
    <dbReference type="NCBI Taxonomy" id="2841503"/>
    <lineage>
        <taxon>Bacteria</taxon>
        <taxon>Bacillati</taxon>
        <taxon>Bacillota</taxon>
        <taxon>Tissierellia</taxon>
        <taxon>Tissierellales</taxon>
        <taxon>Peptoniphilaceae</taxon>
        <taxon>Peptoniphilus</taxon>
    </lineage>
</organism>
<proteinExistence type="predicted"/>
<gene>
    <name evidence="5" type="ORF">KQI68_01490</name>
</gene>
<evidence type="ECO:0000313" key="5">
    <source>
        <dbReference type="EMBL" id="MBU5668505.1"/>
    </source>
</evidence>
<dbReference type="PANTHER" id="PTHR36511">
    <property type="entry name" value="MERR FAMILY BACTERIAL REGULATORY PROTEIN"/>
    <property type="match status" value="1"/>
</dbReference>
<comment type="caution">
    <text evidence="5">The sequence shown here is derived from an EMBL/GenBank/DDBJ whole genome shotgun (WGS) entry which is preliminary data.</text>
</comment>
<keyword evidence="6" id="KW-1185">Reference proteome</keyword>
<dbReference type="InterPro" id="IPR047761">
    <property type="entry name" value="NadS-like"/>
</dbReference>
<dbReference type="PANTHER" id="PTHR36511:SF3">
    <property type="entry name" value="ANTITOXIN HIGA-2"/>
    <property type="match status" value="1"/>
</dbReference>
<reference evidence="5 6" key="1">
    <citation type="submission" date="2021-06" db="EMBL/GenBank/DDBJ databases">
        <authorList>
            <person name="Sun Q."/>
            <person name="Li D."/>
        </authorList>
    </citation>
    <scope>NUCLEOTIDE SEQUENCE [LARGE SCALE GENOMIC DNA]</scope>
    <source>
        <strain evidence="5 6">MSJ-1</strain>
    </source>
</reference>
<accession>A0ABS6FH00</accession>
<keyword evidence="3" id="KW-0804">Transcription</keyword>
<evidence type="ECO:0000256" key="2">
    <source>
        <dbReference type="ARBA" id="ARBA00023125"/>
    </source>
</evidence>
<dbReference type="SMART" id="SM00530">
    <property type="entry name" value="HTH_XRE"/>
    <property type="match status" value="1"/>
</dbReference>
<dbReference type="Pfam" id="PF01381">
    <property type="entry name" value="HTH_3"/>
    <property type="match status" value="1"/>
</dbReference>
<dbReference type="NCBIfam" id="NF041265">
    <property type="entry name" value="NadS"/>
    <property type="match status" value="1"/>
</dbReference>
<feature type="domain" description="HTH cro/C1-type" evidence="4">
    <location>
        <begin position="43"/>
        <end position="96"/>
    </location>
</feature>
<evidence type="ECO:0000259" key="4">
    <source>
        <dbReference type="PROSITE" id="PS50943"/>
    </source>
</evidence>
<dbReference type="InterPro" id="IPR052359">
    <property type="entry name" value="HTH-type_reg/antitoxin"/>
</dbReference>
<dbReference type="Proteomes" id="UP000783742">
    <property type="component" value="Unassembled WGS sequence"/>
</dbReference>
<protein>
    <submittedName>
        <fullName evidence="5">Helix-turn-helix domain-containing protein</fullName>
    </submittedName>
</protein>
<evidence type="ECO:0000256" key="3">
    <source>
        <dbReference type="ARBA" id="ARBA00023163"/>
    </source>
</evidence>
<dbReference type="RefSeq" id="WP_216548281.1">
    <property type="nucleotide sequence ID" value="NZ_JAHLQO010000001.1"/>
</dbReference>